<evidence type="ECO:0000313" key="3">
    <source>
        <dbReference type="Proteomes" id="UP001330016"/>
    </source>
</evidence>
<feature type="transmembrane region" description="Helical" evidence="1">
    <location>
        <begin position="29"/>
        <end position="45"/>
    </location>
</feature>
<keyword evidence="1" id="KW-0472">Membrane</keyword>
<comment type="caution">
    <text evidence="2">The sequence shown here is derived from an EMBL/GenBank/DDBJ whole genome shotgun (WGS) entry which is preliminary data.</text>
</comment>
<dbReference type="EMBL" id="JAQSGK010000053">
    <property type="protein sequence ID" value="MEE6716879.1"/>
    <property type="molecule type" value="Genomic_DNA"/>
</dbReference>
<feature type="transmembrane region" description="Helical" evidence="1">
    <location>
        <begin position="57"/>
        <end position="79"/>
    </location>
</feature>
<evidence type="ECO:0000256" key="1">
    <source>
        <dbReference type="SAM" id="Phobius"/>
    </source>
</evidence>
<proteinExistence type="predicted"/>
<evidence type="ECO:0008006" key="4">
    <source>
        <dbReference type="Google" id="ProtNLM"/>
    </source>
</evidence>
<evidence type="ECO:0000313" key="2">
    <source>
        <dbReference type="EMBL" id="MEE6716879.1"/>
    </source>
</evidence>
<organism evidence="2 3">
    <name type="scientific">Schleiferilactobacillus harbinensis</name>
    <dbReference type="NCBI Taxonomy" id="304207"/>
    <lineage>
        <taxon>Bacteria</taxon>
        <taxon>Bacillati</taxon>
        <taxon>Bacillota</taxon>
        <taxon>Bacilli</taxon>
        <taxon>Lactobacillales</taxon>
        <taxon>Lactobacillaceae</taxon>
        <taxon>Schleiferilactobacillus</taxon>
    </lineage>
</organism>
<gene>
    <name evidence="2" type="ORF">PS435_13560</name>
</gene>
<protein>
    <recommendedName>
        <fullName evidence="4">GlsB/YeaQ/YmgE family stress response membrane protein</fullName>
    </recommendedName>
</protein>
<dbReference type="Proteomes" id="UP001330016">
    <property type="component" value="Unassembled WGS sequence"/>
</dbReference>
<keyword evidence="3" id="KW-1185">Reference proteome</keyword>
<dbReference type="RefSeq" id="WP_331244393.1">
    <property type="nucleotide sequence ID" value="NZ_JAQSGJ010000053.1"/>
</dbReference>
<sequence length="94" mass="10137">MSIIFSVLLGLICGAFVGALDKLRHGENLIGLTLSLVFGVAGTMATEQLMRLSPDIWGVDFLPALVGGLVVSGAATLVFRQCSRWYGERKRVKK</sequence>
<accession>A0ABU7T2P7</accession>
<keyword evidence="1" id="KW-0812">Transmembrane</keyword>
<reference evidence="2 3" key="1">
    <citation type="submission" date="2023-02" db="EMBL/GenBank/DDBJ databases">
        <title>The predominant lactic acid bacteria and yeasts involved in the spontaneous fermentation of millet during the production of the traditional porridge Hausa koko in Ghana.</title>
        <authorList>
            <person name="Atter A."/>
            <person name="Diaz M."/>
        </authorList>
    </citation>
    <scope>NUCLEOTIDE SEQUENCE [LARGE SCALE GENOMIC DNA]</scope>
    <source>
        <strain evidence="2 3">FI11640</strain>
    </source>
</reference>
<keyword evidence="1" id="KW-1133">Transmembrane helix</keyword>
<name>A0ABU7T2P7_9LACO</name>